<comment type="caution">
    <text evidence="3">The sequence shown here is derived from an EMBL/GenBank/DDBJ whole genome shotgun (WGS) entry which is preliminary data.</text>
</comment>
<proteinExistence type="predicted"/>
<dbReference type="InterPro" id="IPR007372">
    <property type="entry name" value="Lipid/polyisoprenoid-bd_YceI"/>
</dbReference>
<feature type="chain" id="PRO_5016459037" evidence="1">
    <location>
        <begin position="21"/>
        <end position="185"/>
    </location>
</feature>
<dbReference type="SUPFAM" id="SSF101874">
    <property type="entry name" value="YceI-like"/>
    <property type="match status" value="1"/>
</dbReference>
<dbReference type="Pfam" id="PF04264">
    <property type="entry name" value="YceI"/>
    <property type="match status" value="1"/>
</dbReference>
<feature type="domain" description="Lipid/polyisoprenoid-binding YceI-like" evidence="2">
    <location>
        <begin position="22"/>
        <end position="183"/>
    </location>
</feature>
<feature type="signal peptide" evidence="1">
    <location>
        <begin position="1"/>
        <end position="20"/>
    </location>
</feature>
<evidence type="ECO:0000256" key="1">
    <source>
        <dbReference type="SAM" id="SignalP"/>
    </source>
</evidence>
<organism evidence="3 4">
    <name type="scientific">Rivihabitans pingtungensis</name>
    <dbReference type="NCBI Taxonomy" id="1054498"/>
    <lineage>
        <taxon>Bacteria</taxon>
        <taxon>Pseudomonadati</taxon>
        <taxon>Pseudomonadota</taxon>
        <taxon>Betaproteobacteria</taxon>
        <taxon>Neisseriales</taxon>
        <taxon>Aquaspirillaceae</taxon>
        <taxon>Rivihabitans</taxon>
    </lineage>
</organism>
<dbReference type="SMART" id="SM00867">
    <property type="entry name" value="YceI"/>
    <property type="match status" value="1"/>
</dbReference>
<dbReference type="PANTHER" id="PTHR34406:SF1">
    <property type="entry name" value="PROTEIN YCEI"/>
    <property type="match status" value="1"/>
</dbReference>
<dbReference type="PANTHER" id="PTHR34406">
    <property type="entry name" value="PROTEIN YCEI"/>
    <property type="match status" value="1"/>
</dbReference>
<dbReference type="RefSeq" id="WP_110390146.1">
    <property type="nucleotide sequence ID" value="NZ_QJKI01000005.1"/>
</dbReference>
<name>A0A318KPD5_9NEIS</name>
<accession>A0A318KPD5</accession>
<dbReference type="InterPro" id="IPR036761">
    <property type="entry name" value="TTHA0802/YceI-like_sf"/>
</dbReference>
<dbReference type="OrthoDB" id="1247465at2"/>
<sequence length="185" mass="19867">MNLKPLILAAASLLAAQAHATEYNQVQADKSAIQFSYQQMGVKMDGKFKKFTSQLAFDPAKPTAARAQFDVELASVDAGSSDANQEVAGKAWFNSKAFPTARFVSSEVKPLGGNHYEVTGELSIKGQARKMVIPATFTAQGATGVFDGAFTLRRGDFNIGEGSWAKFDIVANDVHVRFRITAAGK</sequence>
<keyword evidence="4" id="KW-1185">Reference proteome</keyword>
<evidence type="ECO:0000313" key="3">
    <source>
        <dbReference type="EMBL" id="PXX79844.1"/>
    </source>
</evidence>
<evidence type="ECO:0000313" key="4">
    <source>
        <dbReference type="Proteomes" id="UP000247555"/>
    </source>
</evidence>
<dbReference type="EMBL" id="QJKI01000005">
    <property type="protein sequence ID" value="PXX79844.1"/>
    <property type="molecule type" value="Genomic_DNA"/>
</dbReference>
<keyword evidence="1" id="KW-0732">Signal</keyword>
<protein>
    <submittedName>
        <fullName evidence="3">Polyisoprenoid-binding protein YceI</fullName>
    </submittedName>
</protein>
<dbReference type="AlphaFoldDB" id="A0A318KPD5"/>
<reference evidence="3 4" key="1">
    <citation type="submission" date="2018-05" db="EMBL/GenBank/DDBJ databases">
        <title>Genomic Encyclopedia of Type Strains, Phase IV (KMG-IV): sequencing the most valuable type-strain genomes for metagenomic binning, comparative biology and taxonomic classification.</title>
        <authorList>
            <person name="Goeker M."/>
        </authorList>
    </citation>
    <scope>NUCLEOTIDE SEQUENCE [LARGE SCALE GENOMIC DNA]</scope>
    <source>
        <strain evidence="3 4">DSM 29661</strain>
    </source>
</reference>
<evidence type="ECO:0000259" key="2">
    <source>
        <dbReference type="SMART" id="SM00867"/>
    </source>
</evidence>
<dbReference type="Gene3D" id="2.40.128.110">
    <property type="entry name" value="Lipid/polyisoprenoid-binding, YceI-like"/>
    <property type="match status" value="1"/>
</dbReference>
<gene>
    <name evidence="3" type="ORF">DFR34_10542</name>
</gene>
<dbReference type="Proteomes" id="UP000247555">
    <property type="component" value="Unassembled WGS sequence"/>
</dbReference>